<dbReference type="PROSITE" id="PS51719">
    <property type="entry name" value="G_SEPTIN"/>
    <property type="match status" value="1"/>
</dbReference>
<dbReference type="eggNOG" id="KOG1547">
    <property type="taxonomic scope" value="Eukaryota"/>
</dbReference>
<dbReference type="EMBL" id="KE651166">
    <property type="protein sequence ID" value="EEB05642.1"/>
    <property type="molecule type" value="Genomic_DNA"/>
</dbReference>
<dbReference type="HOGENOM" id="CLU_017718_7_1_1"/>
<proteinExistence type="inferred from homology"/>
<evidence type="ECO:0000256" key="2">
    <source>
        <dbReference type="ARBA" id="ARBA00022741"/>
    </source>
</evidence>
<dbReference type="GO" id="GO:0005628">
    <property type="term" value="C:prospore membrane"/>
    <property type="evidence" value="ECO:0007669"/>
    <property type="project" value="EnsemblFungi"/>
</dbReference>
<dbReference type="GO" id="GO:0010314">
    <property type="term" value="F:phosphatidylinositol-5-phosphate binding"/>
    <property type="evidence" value="ECO:0007669"/>
    <property type="project" value="EnsemblFungi"/>
</dbReference>
<dbReference type="GO" id="GO:0032160">
    <property type="term" value="C:septin filament array"/>
    <property type="evidence" value="ECO:0007669"/>
    <property type="project" value="EnsemblFungi"/>
</dbReference>
<dbReference type="InterPro" id="IPR030379">
    <property type="entry name" value="G_SEPTIN_dom"/>
</dbReference>
<dbReference type="OMA" id="QCEFVYL"/>
<dbReference type="GO" id="GO:0120104">
    <property type="term" value="C:mitotic actomyosin contractile ring, proximal layer"/>
    <property type="evidence" value="ECO:0007669"/>
    <property type="project" value="EnsemblFungi"/>
</dbReference>
<dbReference type="GO" id="GO:0003924">
    <property type="term" value="F:GTPase activity"/>
    <property type="evidence" value="ECO:0000318"/>
    <property type="project" value="GO_Central"/>
</dbReference>
<keyword evidence="9" id="KW-1185">Reference proteome</keyword>
<keyword evidence="2 5" id="KW-0547">Nucleotide-binding</keyword>
<dbReference type="InterPro" id="IPR027417">
    <property type="entry name" value="P-loop_NTPase"/>
</dbReference>
<dbReference type="GO" id="GO:0032153">
    <property type="term" value="C:cell division site"/>
    <property type="evidence" value="ECO:0000318"/>
    <property type="project" value="GO_Central"/>
</dbReference>
<dbReference type="GO" id="GO:0070583">
    <property type="term" value="P:spore membrane bending pathway"/>
    <property type="evidence" value="ECO:0007669"/>
    <property type="project" value="EnsemblFungi"/>
</dbReference>
<comment type="similarity">
    <text evidence="5">Belongs to the TRAFAC class TrmE-Era-EngA-EngB-Septin-like GTPase superfamily. Septin GTPase family.</text>
</comment>
<dbReference type="Proteomes" id="UP000001744">
    <property type="component" value="Unassembled WGS sequence"/>
</dbReference>
<evidence type="ECO:0000313" key="7">
    <source>
        <dbReference type="EMBL" id="EEB05642.1"/>
    </source>
</evidence>
<dbReference type="GO" id="GO:0001400">
    <property type="term" value="C:mating projection base"/>
    <property type="evidence" value="ECO:0007669"/>
    <property type="project" value="EnsemblFungi"/>
</dbReference>
<organism evidence="7 9">
    <name type="scientific">Schizosaccharomyces japonicus (strain yFS275 / FY16936)</name>
    <name type="common">Fission yeast</name>
    <dbReference type="NCBI Taxonomy" id="402676"/>
    <lineage>
        <taxon>Eukaryota</taxon>
        <taxon>Fungi</taxon>
        <taxon>Dikarya</taxon>
        <taxon>Ascomycota</taxon>
        <taxon>Taphrinomycotina</taxon>
        <taxon>Schizosaccharomycetes</taxon>
        <taxon>Schizosaccharomycetales</taxon>
        <taxon>Schizosaccharomycetaceae</taxon>
        <taxon>Schizosaccharomyces</taxon>
    </lineage>
</organism>
<dbReference type="GO" id="GO:0008104">
    <property type="term" value="P:intracellular protein localization"/>
    <property type="evidence" value="ECO:0000318"/>
    <property type="project" value="GO_Central"/>
</dbReference>
<dbReference type="GO" id="GO:0032151">
    <property type="term" value="C:mitotic septin complex"/>
    <property type="evidence" value="ECO:0007669"/>
    <property type="project" value="EnsemblFungi"/>
</dbReference>
<gene>
    <name evidence="8" type="primary">spn2</name>
    <name evidence="7" type="ORF">SJAG_00663</name>
</gene>
<feature type="domain" description="Septin-type G" evidence="6">
    <location>
        <begin position="29"/>
        <end position="301"/>
    </location>
</feature>
<dbReference type="GO" id="GO:0032169">
    <property type="term" value="C:prospore septin ring"/>
    <property type="evidence" value="ECO:0007669"/>
    <property type="project" value="EnsemblFungi"/>
</dbReference>
<name>B6JW91_SCHJY</name>
<dbReference type="FunFam" id="3.40.50.300:FF:000260">
    <property type="entry name" value="Cell division control 10"/>
    <property type="match status" value="1"/>
</dbReference>
<evidence type="ECO:0000256" key="5">
    <source>
        <dbReference type="RuleBase" id="RU004560"/>
    </source>
</evidence>
<dbReference type="GO" id="GO:0070273">
    <property type="term" value="F:phosphatidylinositol-4-phosphate binding"/>
    <property type="evidence" value="ECO:0007669"/>
    <property type="project" value="EnsemblFungi"/>
</dbReference>
<dbReference type="GO" id="GO:0060090">
    <property type="term" value="F:molecular adaptor activity"/>
    <property type="evidence" value="ECO:0000318"/>
    <property type="project" value="GO_Central"/>
</dbReference>
<keyword evidence="1" id="KW-0132">Cell division</keyword>
<dbReference type="GO" id="GO:0010458">
    <property type="term" value="P:exit from mitosis"/>
    <property type="evidence" value="ECO:0007669"/>
    <property type="project" value="EnsemblFungi"/>
</dbReference>
<evidence type="ECO:0000313" key="9">
    <source>
        <dbReference type="Proteomes" id="UP000001744"/>
    </source>
</evidence>
<dbReference type="GO" id="GO:0032175">
    <property type="term" value="C:mating projection septin ring"/>
    <property type="evidence" value="ECO:0007669"/>
    <property type="project" value="EnsemblFungi"/>
</dbReference>
<dbReference type="GO" id="GO:0000921">
    <property type="term" value="P:septin ring assembly"/>
    <property type="evidence" value="ECO:0007669"/>
    <property type="project" value="EnsemblFungi"/>
</dbReference>
<dbReference type="InterPro" id="IPR016491">
    <property type="entry name" value="Septin"/>
</dbReference>
<dbReference type="VEuPathDB" id="FungiDB:SJAG_00663"/>
<dbReference type="GO" id="GO:0005876">
    <property type="term" value="C:spindle microtubule"/>
    <property type="evidence" value="ECO:0007669"/>
    <property type="project" value="EnsemblFungi"/>
</dbReference>
<dbReference type="JaponicusDB" id="SJAG_00663">
    <property type="gene designation" value="spn2"/>
</dbReference>
<dbReference type="AlphaFoldDB" id="B6JW91"/>
<keyword evidence="4" id="KW-0131">Cell cycle</keyword>
<dbReference type="GO" id="GO:0015630">
    <property type="term" value="C:microtubule cytoskeleton"/>
    <property type="evidence" value="ECO:0000318"/>
    <property type="project" value="GO_Central"/>
</dbReference>
<reference evidence="7 9" key="1">
    <citation type="journal article" date="2011" name="Science">
        <title>Comparative functional genomics of the fission yeasts.</title>
        <authorList>
            <person name="Rhind N."/>
            <person name="Chen Z."/>
            <person name="Yassour M."/>
            <person name="Thompson D.A."/>
            <person name="Haas B.J."/>
            <person name="Habib N."/>
            <person name="Wapinski I."/>
            <person name="Roy S."/>
            <person name="Lin M.F."/>
            <person name="Heiman D.I."/>
            <person name="Young S.K."/>
            <person name="Furuya K."/>
            <person name="Guo Y."/>
            <person name="Pidoux A."/>
            <person name="Chen H.M."/>
            <person name="Robbertse B."/>
            <person name="Goldberg J.M."/>
            <person name="Aoki K."/>
            <person name="Bayne E.H."/>
            <person name="Berlin A.M."/>
            <person name="Desjardins C.A."/>
            <person name="Dobbs E."/>
            <person name="Dukaj L."/>
            <person name="Fan L."/>
            <person name="FitzGerald M.G."/>
            <person name="French C."/>
            <person name="Gujja S."/>
            <person name="Hansen K."/>
            <person name="Keifenheim D."/>
            <person name="Levin J.Z."/>
            <person name="Mosher R.A."/>
            <person name="Mueller C.A."/>
            <person name="Pfiffner J."/>
            <person name="Priest M."/>
            <person name="Russ C."/>
            <person name="Smialowska A."/>
            <person name="Swoboda P."/>
            <person name="Sykes S.M."/>
            <person name="Vaughn M."/>
            <person name="Vengrova S."/>
            <person name="Yoder R."/>
            <person name="Zeng Q."/>
            <person name="Allshire R."/>
            <person name="Baulcombe D."/>
            <person name="Birren B.W."/>
            <person name="Brown W."/>
            <person name="Ekwall K."/>
            <person name="Kellis M."/>
            <person name="Leatherwood J."/>
            <person name="Levin H."/>
            <person name="Margalit H."/>
            <person name="Martienssen R."/>
            <person name="Nieduszynski C.A."/>
            <person name="Spatafora J.W."/>
            <person name="Friedman N."/>
            <person name="Dalgaard J.Z."/>
            <person name="Baumann P."/>
            <person name="Niki H."/>
            <person name="Regev A."/>
            <person name="Nusbaum C."/>
        </authorList>
    </citation>
    <scope>NUCLEOTIDE SEQUENCE [LARGE SCALE GENOMIC DNA]</scope>
    <source>
        <strain evidence="9">yFS275 / FY16936</strain>
    </source>
</reference>
<dbReference type="GO" id="GO:0061640">
    <property type="term" value="P:cytoskeleton-dependent cytokinesis"/>
    <property type="evidence" value="ECO:0000318"/>
    <property type="project" value="GO_Central"/>
</dbReference>
<sequence length="336" mass="38274">MSANDTVQLNGYVGFDTITSQINRKLILRGFQFNVMVVGPSGTGKSTLINTLFSTHIMNSSGRDNIDEPIRQTTEISVISKVIQENKVQLRLNLIDTPGYCDQINNDKCWEPIIKYIRDQHALYLRRELTAHREKNIPDTRVHCCLFFIRPTGHNLRPIDISVLKRLSEVVNVVPVIAKSDSLTIDERLAFKQQIREDIAKHGIHLYPYDLEDMDESERSLNAAVRNIIPFAVVGSEKTVMVNGKPTRGRQNRWGIVDVENENHCEFVYLRNFLIRTHLQDLIEMTACVHYERFRTKQLLALKEQSSSQVPSTAGTNTNTLTLAQKEVTKQAQTAA</sequence>
<dbReference type="OrthoDB" id="416553at2759"/>
<dbReference type="STRING" id="402676.B6JW91"/>
<dbReference type="GO" id="GO:0005940">
    <property type="term" value="C:septin ring"/>
    <property type="evidence" value="ECO:0000318"/>
    <property type="project" value="GO_Central"/>
</dbReference>
<accession>B6JW91</accession>
<dbReference type="Pfam" id="PF00735">
    <property type="entry name" value="Septin"/>
    <property type="match status" value="1"/>
</dbReference>
<dbReference type="GO" id="GO:0005545">
    <property type="term" value="F:1-phosphatidylinositol binding"/>
    <property type="evidence" value="ECO:0007669"/>
    <property type="project" value="EnsemblFungi"/>
</dbReference>
<evidence type="ECO:0000256" key="1">
    <source>
        <dbReference type="ARBA" id="ARBA00022618"/>
    </source>
</evidence>
<evidence type="ECO:0000259" key="6">
    <source>
        <dbReference type="PROSITE" id="PS51719"/>
    </source>
</evidence>
<dbReference type="PIRSF" id="PIRSF006698">
    <property type="entry name" value="Septin"/>
    <property type="match status" value="1"/>
</dbReference>
<dbReference type="RefSeq" id="XP_002171935.1">
    <property type="nucleotide sequence ID" value="XM_002171899.2"/>
</dbReference>
<evidence type="ECO:0000256" key="3">
    <source>
        <dbReference type="ARBA" id="ARBA00023134"/>
    </source>
</evidence>
<dbReference type="PANTHER" id="PTHR18884">
    <property type="entry name" value="SEPTIN"/>
    <property type="match status" value="1"/>
</dbReference>
<dbReference type="GO" id="GO:0032152">
    <property type="term" value="C:meiotic septin complex"/>
    <property type="evidence" value="ECO:0007669"/>
    <property type="project" value="EnsemblFungi"/>
</dbReference>
<dbReference type="GO" id="GO:0072687">
    <property type="term" value="C:meiotic spindle"/>
    <property type="evidence" value="ECO:0007669"/>
    <property type="project" value="EnsemblFungi"/>
</dbReference>
<dbReference type="GO" id="GO:0005200">
    <property type="term" value="F:structural constituent of cytoskeleton"/>
    <property type="evidence" value="ECO:0007669"/>
    <property type="project" value="EnsemblFungi"/>
</dbReference>
<dbReference type="GO" id="GO:0031105">
    <property type="term" value="C:septin complex"/>
    <property type="evidence" value="ECO:0000318"/>
    <property type="project" value="GO_Central"/>
</dbReference>
<evidence type="ECO:0000256" key="4">
    <source>
        <dbReference type="ARBA" id="ARBA00023306"/>
    </source>
</evidence>
<dbReference type="GO" id="GO:0036391">
    <property type="term" value="C:medial cortex septin ring"/>
    <property type="evidence" value="ECO:0007669"/>
    <property type="project" value="EnsemblFungi"/>
</dbReference>
<dbReference type="Gene3D" id="3.40.50.300">
    <property type="entry name" value="P-loop containing nucleotide triphosphate hydrolases"/>
    <property type="match status" value="1"/>
</dbReference>
<dbReference type="GeneID" id="7050701"/>
<dbReference type="GO" id="GO:0005525">
    <property type="term" value="F:GTP binding"/>
    <property type="evidence" value="ECO:0007669"/>
    <property type="project" value="UniProtKB-KW"/>
</dbReference>
<protein>
    <submittedName>
        <fullName evidence="7">Septin Spn2</fullName>
    </submittedName>
</protein>
<dbReference type="SUPFAM" id="SSF52540">
    <property type="entry name" value="P-loop containing nucleoside triphosphate hydrolases"/>
    <property type="match status" value="1"/>
</dbReference>
<dbReference type="CDD" id="cd01850">
    <property type="entry name" value="CDC_Septin"/>
    <property type="match status" value="1"/>
</dbReference>
<keyword evidence="3 5" id="KW-0342">GTP-binding</keyword>
<evidence type="ECO:0000313" key="8">
    <source>
        <dbReference type="JaponicusDB" id="SJAG_00663"/>
    </source>
</evidence>
<dbReference type="GO" id="GO:0000281">
    <property type="term" value="P:mitotic cytokinesis"/>
    <property type="evidence" value="ECO:0007669"/>
    <property type="project" value="EnsemblFungi"/>
</dbReference>